<dbReference type="AlphaFoldDB" id="A0A1T2X700"/>
<gene>
    <name evidence="1" type="ORF">BVG16_20145</name>
</gene>
<comment type="caution">
    <text evidence="1">The sequence shown here is derived from an EMBL/GenBank/DDBJ whole genome shotgun (WGS) entry which is preliminary data.</text>
</comment>
<dbReference type="EMBL" id="MSZX01000008">
    <property type="protein sequence ID" value="OPA75650.1"/>
    <property type="molecule type" value="Genomic_DNA"/>
</dbReference>
<name>A0A1T2X700_9BACL</name>
<protein>
    <submittedName>
        <fullName evidence="1">Uncharacterized protein</fullName>
    </submittedName>
</protein>
<sequence>MYKDTQVYLFLGYGSEYVLNPLYNYMVKLGYECVEVDMMKHPSTISTLQSLIGRKVVLITSAHLFFDKMNFKNIHFDAHGSNVHILAVLEGLNPIRKVYYPHDLIEPLNPPEFPWLPLFDVFLSPLPHLKHYERYTKVVEVGWIKKLEPTPPIIKGRLNIVHLLSEFIVYNRIGFESTFQYWCAIWNQGVSVKLPKWPGYKEFEIELINKGINVYSAEKNIFEIINENDVIITNSSSSVNTEASLSGRLTLNMMDGMIPTYMIKNTLQGLPGLHILSMSEGAHYISELRAGKRQPLINDEVLKPFDFDLAVQALTD</sequence>
<evidence type="ECO:0000313" key="1">
    <source>
        <dbReference type="EMBL" id="OPA75650.1"/>
    </source>
</evidence>
<organism evidence="1 2">
    <name type="scientific">Paenibacillus selenitireducens</name>
    <dbReference type="NCBI Taxonomy" id="1324314"/>
    <lineage>
        <taxon>Bacteria</taxon>
        <taxon>Bacillati</taxon>
        <taxon>Bacillota</taxon>
        <taxon>Bacilli</taxon>
        <taxon>Bacillales</taxon>
        <taxon>Paenibacillaceae</taxon>
        <taxon>Paenibacillus</taxon>
    </lineage>
</organism>
<dbReference type="STRING" id="1324314.BVG16_20145"/>
<dbReference type="OrthoDB" id="2533557at2"/>
<dbReference type="RefSeq" id="WP_078500950.1">
    <property type="nucleotide sequence ID" value="NZ_MSZX01000008.1"/>
</dbReference>
<proteinExistence type="predicted"/>
<reference evidence="1 2" key="1">
    <citation type="submission" date="2017-01" db="EMBL/GenBank/DDBJ databases">
        <title>Genome analysis of Paenibacillus selenitrireducens ES3-24.</title>
        <authorList>
            <person name="Xu D."/>
            <person name="Yao R."/>
            <person name="Zheng S."/>
        </authorList>
    </citation>
    <scope>NUCLEOTIDE SEQUENCE [LARGE SCALE GENOMIC DNA]</scope>
    <source>
        <strain evidence="1 2">ES3-24</strain>
    </source>
</reference>
<dbReference type="Proteomes" id="UP000190188">
    <property type="component" value="Unassembled WGS sequence"/>
</dbReference>
<keyword evidence="2" id="KW-1185">Reference proteome</keyword>
<accession>A0A1T2X700</accession>
<evidence type="ECO:0000313" key="2">
    <source>
        <dbReference type="Proteomes" id="UP000190188"/>
    </source>
</evidence>